<reference evidence="1 2" key="1">
    <citation type="submission" date="2012-12" db="EMBL/GenBank/DDBJ databases">
        <title>Genome assembly of Fulvivirga imtechensis AK7.</title>
        <authorList>
            <person name="Nupur N."/>
            <person name="Khatri I."/>
            <person name="Kumar R."/>
            <person name="Subramanian S."/>
            <person name="Pinnaka A."/>
        </authorList>
    </citation>
    <scope>NUCLEOTIDE SEQUENCE [LARGE SCALE GENOMIC DNA]</scope>
    <source>
        <strain evidence="1 2">AK7</strain>
    </source>
</reference>
<organism evidence="1 2">
    <name type="scientific">Fulvivirga imtechensis AK7</name>
    <dbReference type="NCBI Taxonomy" id="1237149"/>
    <lineage>
        <taxon>Bacteria</taxon>
        <taxon>Pseudomonadati</taxon>
        <taxon>Bacteroidota</taxon>
        <taxon>Cytophagia</taxon>
        <taxon>Cytophagales</taxon>
        <taxon>Fulvivirgaceae</taxon>
        <taxon>Fulvivirga</taxon>
    </lineage>
</organism>
<sequence>MMLVIAQFVTDIKQQKQSTTDAHGKTRYIQEREGFFSPDVPESNYEVIA</sequence>
<dbReference type="AlphaFoldDB" id="L8JSM1"/>
<evidence type="ECO:0000313" key="1">
    <source>
        <dbReference type="EMBL" id="ELR70357.1"/>
    </source>
</evidence>
<dbReference type="Proteomes" id="UP000011135">
    <property type="component" value="Unassembled WGS sequence"/>
</dbReference>
<dbReference type="EMBL" id="AMZN01000055">
    <property type="protein sequence ID" value="ELR70357.1"/>
    <property type="molecule type" value="Genomic_DNA"/>
</dbReference>
<name>L8JSM1_9BACT</name>
<protein>
    <submittedName>
        <fullName evidence="1">Uncharacterized protein</fullName>
    </submittedName>
</protein>
<comment type="caution">
    <text evidence="1">The sequence shown here is derived from an EMBL/GenBank/DDBJ whole genome shotgun (WGS) entry which is preliminary data.</text>
</comment>
<evidence type="ECO:0000313" key="2">
    <source>
        <dbReference type="Proteomes" id="UP000011135"/>
    </source>
</evidence>
<dbReference type="STRING" id="1237149.C900_04042"/>
<proteinExistence type="predicted"/>
<keyword evidence="2" id="KW-1185">Reference proteome</keyword>
<accession>L8JSM1</accession>
<gene>
    <name evidence="1" type="ORF">C900_04042</name>
</gene>